<evidence type="ECO:0000259" key="13">
    <source>
        <dbReference type="PROSITE" id="PS51918"/>
    </source>
</evidence>
<evidence type="ECO:0000256" key="4">
    <source>
        <dbReference type="ARBA" id="ARBA00022723"/>
    </source>
</evidence>
<dbReference type="SFLD" id="SFLDG01383">
    <property type="entry name" value="cyclic_pyranopterin_phosphate"/>
    <property type="match status" value="1"/>
</dbReference>
<organism evidence="14 15">
    <name type="scientific">Campylobacter avium LMG 24591</name>
    <dbReference type="NCBI Taxonomy" id="522484"/>
    <lineage>
        <taxon>Bacteria</taxon>
        <taxon>Pseudomonadati</taxon>
        <taxon>Campylobacterota</taxon>
        <taxon>Epsilonproteobacteria</taxon>
        <taxon>Campylobacterales</taxon>
        <taxon>Campylobacteraceae</taxon>
        <taxon>Campylobacter</taxon>
    </lineage>
</organism>
<evidence type="ECO:0000256" key="7">
    <source>
        <dbReference type="ARBA" id="ARBA00023014"/>
    </source>
</evidence>
<feature type="binding site" evidence="12">
    <location>
        <position position="155"/>
    </location>
    <ligand>
        <name>GTP</name>
        <dbReference type="ChEBI" id="CHEBI:37565"/>
    </ligand>
</feature>
<evidence type="ECO:0000313" key="14">
    <source>
        <dbReference type="EMBL" id="ASQ29865.1"/>
    </source>
</evidence>
<evidence type="ECO:0000256" key="8">
    <source>
        <dbReference type="ARBA" id="ARBA00023134"/>
    </source>
</evidence>
<dbReference type="GO" id="GO:0005525">
    <property type="term" value="F:GTP binding"/>
    <property type="evidence" value="ECO:0007669"/>
    <property type="project" value="UniProtKB-UniRule"/>
</dbReference>
<comment type="catalytic activity">
    <reaction evidence="11 12">
        <text>GTP + AH2 + S-adenosyl-L-methionine = (8S)-3',8-cyclo-7,8-dihydroguanosine 5'-triphosphate + 5'-deoxyadenosine + L-methionine + A + H(+)</text>
        <dbReference type="Rhea" id="RHEA:49576"/>
        <dbReference type="ChEBI" id="CHEBI:13193"/>
        <dbReference type="ChEBI" id="CHEBI:15378"/>
        <dbReference type="ChEBI" id="CHEBI:17319"/>
        <dbReference type="ChEBI" id="CHEBI:17499"/>
        <dbReference type="ChEBI" id="CHEBI:37565"/>
        <dbReference type="ChEBI" id="CHEBI:57844"/>
        <dbReference type="ChEBI" id="CHEBI:59789"/>
        <dbReference type="ChEBI" id="CHEBI:131766"/>
        <dbReference type="EC" id="4.1.99.22"/>
    </reaction>
</comment>
<dbReference type="GO" id="GO:0061799">
    <property type="term" value="F:cyclic pyranopterin monophosphate synthase activity"/>
    <property type="evidence" value="ECO:0007669"/>
    <property type="project" value="TreeGrafter"/>
</dbReference>
<dbReference type="InterPro" id="IPR050105">
    <property type="entry name" value="MoCo_biosynth_MoaA/MoaC"/>
</dbReference>
<evidence type="ECO:0000256" key="2">
    <source>
        <dbReference type="ARBA" id="ARBA00022485"/>
    </source>
</evidence>
<dbReference type="GO" id="GO:1904047">
    <property type="term" value="F:S-adenosyl-L-methionine binding"/>
    <property type="evidence" value="ECO:0007669"/>
    <property type="project" value="UniProtKB-UniRule"/>
</dbReference>
<accession>A0A222MVF0</accession>
<evidence type="ECO:0000256" key="6">
    <source>
        <dbReference type="ARBA" id="ARBA00023004"/>
    </source>
</evidence>
<dbReference type="InterPro" id="IPR013785">
    <property type="entry name" value="Aldolase_TIM"/>
</dbReference>
<evidence type="ECO:0000256" key="11">
    <source>
        <dbReference type="ARBA" id="ARBA00048697"/>
    </source>
</evidence>
<dbReference type="PROSITE" id="PS51918">
    <property type="entry name" value="RADICAL_SAM"/>
    <property type="match status" value="1"/>
</dbReference>
<feature type="domain" description="Radical SAM core" evidence="13">
    <location>
        <begin position="5"/>
        <end position="224"/>
    </location>
</feature>
<dbReference type="GO" id="GO:0006777">
    <property type="term" value="P:Mo-molybdopterin cofactor biosynthetic process"/>
    <property type="evidence" value="ECO:0007669"/>
    <property type="project" value="UniProtKB-UniRule"/>
</dbReference>
<gene>
    <name evidence="12 14" type="primary">moaA</name>
    <name evidence="14" type="ORF">CAV_0193</name>
</gene>
<comment type="pathway">
    <text evidence="12">Cofactor biosynthesis; molybdopterin biosynthesis.</text>
</comment>
<feature type="binding site" evidence="12">
    <location>
        <position position="14"/>
    </location>
    <ligand>
        <name>GTP</name>
        <dbReference type="ChEBI" id="CHEBI:37565"/>
    </ligand>
</feature>
<dbReference type="InterPro" id="IPR007197">
    <property type="entry name" value="rSAM"/>
</dbReference>
<dbReference type="Pfam" id="PF06463">
    <property type="entry name" value="Mob_synth_C"/>
    <property type="match status" value="1"/>
</dbReference>
<dbReference type="RefSeq" id="WP_094324659.1">
    <property type="nucleotide sequence ID" value="NZ_CP022347.1"/>
</dbReference>
<dbReference type="InterPro" id="IPR058240">
    <property type="entry name" value="rSAM_sf"/>
</dbReference>
<dbReference type="NCBIfam" id="TIGR02666">
    <property type="entry name" value="moaA"/>
    <property type="match status" value="1"/>
</dbReference>
<dbReference type="UniPathway" id="UPA00344"/>
<protein>
    <recommendedName>
        <fullName evidence="1 12">GTP 3',8-cyclase</fullName>
        <ecNumber evidence="1 12">4.1.99.22</ecNumber>
    </recommendedName>
    <alternativeName>
        <fullName evidence="12">Molybdenum cofactor biosynthesis protein A</fullName>
    </alternativeName>
</protein>
<feature type="binding site" evidence="12">
    <location>
        <position position="248"/>
    </location>
    <ligand>
        <name>[4Fe-4S] cluster</name>
        <dbReference type="ChEBI" id="CHEBI:49883"/>
        <label>2</label>
        <note>4Fe-4S-substrate</note>
    </ligand>
</feature>
<dbReference type="CDD" id="cd21117">
    <property type="entry name" value="Twitch_MoaA"/>
    <property type="match status" value="1"/>
</dbReference>
<keyword evidence="7 12" id="KW-0411">Iron-sulfur</keyword>
<dbReference type="AlphaFoldDB" id="A0A222MVF0"/>
<dbReference type="OrthoDB" id="9763993at2"/>
<feature type="binding site" evidence="12">
    <location>
        <position position="265"/>
    </location>
    <ligand>
        <name>[4Fe-4S] cluster</name>
        <dbReference type="ChEBI" id="CHEBI:49883"/>
        <label>2</label>
        <note>4Fe-4S-substrate</note>
    </ligand>
</feature>
<dbReference type="KEGG" id="cavi:CAV_0193"/>
<feature type="binding site" evidence="12">
    <location>
        <position position="27"/>
    </location>
    <ligand>
        <name>S-adenosyl-L-methionine</name>
        <dbReference type="ChEBI" id="CHEBI:59789"/>
    </ligand>
</feature>
<dbReference type="InterPro" id="IPR006638">
    <property type="entry name" value="Elp3/MiaA/NifB-like_rSAM"/>
</dbReference>
<proteinExistence type="inferred from homology"/>
<keyword evidence="15" id="KW-1185">Reference proteome</keyword>
<dbReference type="EMBL" id="CP022347">
    <property type="protein sequence ID" value="ASQ29865.1"/>
    <property type="molecule type" value="Genomic_DNA"/>
</dbReference>
<evidence type="ECO:0000256" key="5">
    <source>
        <dbReference type="ARBA" id="ARBA00022741"/>
    </source>
</evidence>
<comment type="similarity">
    <text evidence="12">Belongs to the radical SAM superfamily. MoaA family.</text>
</comment>
<evidence type="ECO:0000313" key="15">
    <source>
        <dbReference type="Proteomes" id="UP000201169"/>
    </source>
</evidence>
<feature type="binding site" evidence="12">
    <location>
        <position position="28"/>
    </location>
    <ligand>
        <name>[4Fe-4S] cluster</name>
        <dbReference type="ChEBI" id="CHEBI:49883"/>
        <label>1</label>
        <note>4Fe-4S-S-AdoMet</note>
    </ligand>
</feature>
<feature type="binding site" evidence="12">
    <location>
        <position position="68"/>
    </location>
    <ligand>
        <name>S-adenosyl-L-methionine</name>
        <dbReference type="ChEBI" id="CHEBI:59789"/>
    </ligand>
</feature>
<dbReference type="EC" id="4.1.99.22" evidence="1 12"/>
<dbReference type="GO" id="GO:0046872">
    <property type="term" value="F:metal ion binding"/>
    <property type="evidence" value="ECO:0007669"/>
    <property type="project" value="UniProtKB-KW"/>
</dbReference>
<feature type="binding site" evidence="12">
    <location>
        <begin position="253"/>
        <end position="255"/>
    </location>
    <ligand>
        <name>GTP</name>
        <dbReference type="ChEBI" id="CHEBI:37565"/>
    </ligand>
</feature>
<dbReference type="InterPro" id="IPR000385">
    <property type="entry name" value="MoaA_NifB_PqqE_Fe-S-bd_CS"/>
</dbReference>
<dbReference type="Proteomes" id="UP000201169">
    <property type="component" value="Chromosome"/>
</dbReference>
<evidence type="ECO:0000256" key="3">
    <source>
        <dbReference type="ARBA" id="ARBA00022691"/>
    </source>
</evidence>
<feature type="binding site" evidence="12">
    <location>
        <position position="95"/>
    </location>
    <ligand>
        <name>GTP</name>
        <dbReference type="ChEBI" id="CHEBI:37565"/>
    </ligand>
</feature>
<dbReference type="CDD" id="cd01335">
    <property type="entry name" value="Radical_SAM"/>
    <property type="match status" value="1"/>
</dbReference>
<feature type="binding site" evidence="12">
    <location>
        <position position="21"/>
    </location>
    <ligand>
        <name>[4Fe-4S] cluster</name>
        <dbReference type="ChEBI" id="CHEBI:49883"/>
        <label>1</label>
        <note>4Fe-4S-S-AdoMet</note>
    </ligand>
</feature>
<dbReference type="GO" id="GO:0051539">
    <property type="term" value="F:4 iron, 4 sulfur cluster binding"/>
    <property type="evidence" value="ECO:0007669"/>
    <property type="project" value="UniProtKB-UniRule"/>
</dbReference>
<feature type="binding site" evidence="12">
    <location>
        <position position="189"/>
    </location>
    <ligand>
        <name>S-adenosyl-L-methionine</name>
        <dbReference type="ChEBI" id="CHEBI:59789"/>
    </ligand>
</feature>
<dbReference type="PANTHER" id="PTHR22960:SF0">
    <property type="entry name" value="MOLYBDENUM COFACTOR BIOSYNTHESIS PROTEIN 1"/>
    <property type="match status" value="1"/>
</dbReference>
<name>A0A222MVF0_9BACT</name>
<dbReference type="SFLD" id="SFLDG01067">
    <property type="entry name" value="SPASM/twitch_domain_containing"/>
    <property type="match status" value="1"/>
</dbReference>
<dbReference type="Pfam" id="PF04055">
    <property type="entry name" value="Radical_SAM"/>
    <property type="match status" value="1"/>
</dbReference>
<sequence>MLVDSYSRTIDYLRVSVTSNCNFRCLYCMPKIPFDTKFNEDALSFDELFCFIKMAIDAGIKKIRITGGEPLLRDDLHTFIRMIFSYKNTVDLALTTNAFLLKQKAKDLKDAGLKRINISLDSLKACKLKKIAQKDILDTVLSSIDEAIRLGFIVKLNTVVLKGFNDDELIDLLEYARSKNIQIRFIEFMENTHAYGQLKGLNETQIKEILAKKYKISQKEKDNKSPVNLYTADDYTFGIINPHSSNFCTTCNRIRLTAEGFLVPCLYFDEALSIKEAVKNKDIKKASEILYTVIKNKPEKNKWGEENEEISSRAFYQTGG</sequence>
<evidence type="ECO:0000256" key="10">
    <source>
        <dbReference type="ARBA" id="ARBA00023239"/>
    </source>
</evidence>
<keyword evidence="4 12" id="KW-0479">Metal-binding</keyword>
<dbReference type="GO" id="GO:0061798">
    <property type="term" value="F:GTP 3',8'-cyclase activity"/>
    <property type="evidence" value="ECO:0007669"/>
    <property type="project" value="UniProtKB-UniRule"/>
</dbReference>
<dbReference type="SFLD" id="SFLDS00029">
    <property type="entry name" value="Radical_SAM"/>
    <property type="match status" value="1"/>
</dbReference>
<feature type="binding site" evidence="12">
    <location>
        <position position="25"/>
    </location>
    <ligand>
        <name>[4Fe-4S] cluster</name>
        <dbReference type="ChEBI" id="CHEBI:49883"/>
        <label>1</label>
        <note>4Fe-4S-S-AdoMet</note>
    </ligand>
</feature>
<dbReference type="SFLD" id="SFLDG01386">
    <property type="entry name" value="main_SPASM_domain-containing"/>
    <property type="match status" value="1"/>
</dbReference>
<dbReference type="Gene3D" id="3.20.20.70">
    <property type="entry name" value="Aldolase class I"/>
    <property type="match status" value="1"/>
</dbReference>
<keyword evidence="6 12" id="KW-0408">Iron</keyword>
<evidence type="ECO:0000256" key="12">
    <source>
        <dbReference type="HAMAP-Rule" id="MF_01225"/>
    </source>
</evidence>
<dbReference type="HAMAP" id="MF_01225_B">
    <property type="entry name" value="MoaA_B"/>
    <property type="match status" value="1"/>
</dbReference>
<keyword evidence="10 12" id="KW-0456">Lyase</keyword>
<keyword evidence="3 12" id="KW-0949">S-adenosyl-L-methionine</keyword>
<feature type="binding site" evidence="12">
    <location>
        <position position="119"/>
    </location>
    <ligand>
        <name>S-adenosyl-L-methionine</name>
        <dbReference type="ChEBI" id="CHEBI:59789"/>
    </ligand>
</feature>
<keyword evidence="8 12" id="KW-0342">GTP-binding</keyword>
<comment type="subunit">
    <text evidence="12">Monomer and homodimer.</text>
</comment>
<reference evidence="14 15" key="1">
    <citation type="submission" date="2017-07" db="EMBL/GenBank/DDBJ databases">
        <title>Analysis of two Campylobacter avium genomes and identification of a novel hippuricase gene.</title>
        <authorList>
            <person name="Miller W.G."/>
            <person name="Chapman M.H."/>
            <person name="Yee E."/>
            <person name="Revez J."/>
            <person name="Bono J.L."/>
            <person name="Rossi M."/>
        </authorList>
    </citation>
    <scope>NUCLEOTIDE SEQUENCE [LARGE SCALE GENOMIC DNA]</scope>
    <source>
        <strain evidence="14 15">LMG 24591</strain>
    </source>
</reference>
<comment type="cofactor">
    <cofactor evidence="12">
        <name>[4Fe-4S] cluster</name>
        <dbReference type="ChEBI" id="CHEBI:49883"/>
    </cofactor>
    <text evidence="12">Binds 2 [4Fe-4S] clusters. Binds 1 [4Fe-4S] cluster coordinated with 3 cysteines and an exchangeable S-adenosyl-L-methionine and 1 [4Fe-4S] cluster coordinated with 3 cysteines and the GTP-derived substrate.</text>
</comment>
<feature type="binding site" evidence="12">
    <location>
        <position position="251"/>
    </location>
    <ligand>
        <name>[4Fe-4S] cluster</name>
        <dbReference type="ChEBI" id="CHEBI:49883"/>
        <label>2</label>
        <note>4Fe-4S-substrate</note>
    </ligand>
</feature>
<keyword evidence="9 12" id="KW-0501">Molybdenum cofactor biosynthesis</keyword>
<dbReference type="PANTHER" id="PTHR22960">
    <property type="entry name" value="MOLYBDOPTERIN COFACTOR SYNTHESIS PROTEIN A"/>
    <property type="match status" value="1"/>
</dbReference>
<keyword evidence="2 12" id="KW-0004">4Fe-4S</keyword>
<dbReference type="InterPro" id="IPR040064">
    <property type="entry name" value="MoaA-like"/>
</dbReference>
<evidence type="ECO:0000256" key="1">
    <source>
        <dbReference type="ARBA" id="ARBA00012167"/>
    </source>
</evidence>
<dbReference type="SMART" id="SM00729">
    <property type="entry name" value="Elp3"/>
    <property type="match status" value="1"/>
</dbReference>
<dbReference type="InterPro" id="IPR010505">
    <property type="entry name" value="MoaA_twitch"/>
</dbReference>
<evidence type="ECO:0000256" key="9">
    <source>
        <dbReference type="ARBA" id="ARBA00023150"/>
    </source>
</evidence>
<dbReference type="PROSITE" id="PS01305">
    <property type="entry name" value="MOAA_NIFB_PQQE"/>
    <property type="match status" value="1"/>
</dbReference>
<dbReference type="InterPro" id="IPR013483">
    <property type="entry name" value="MoaA"/>
</dbReference>
<dbReference type="SUPFAM" id="SSF102114">
    <property type="entry name" value="Radical SAM enzymes"/>
    <property type="match status" value="1"/>
</dbReference>
<comment type="function">
    <text evidence="12">Catalyzes the cyclization of GTP to (8S)-3',8-cyclo-7,8-dihydroguanosine 5'-triphosphate.</text>
</comment>
<feature type="binding site" evidence="12">
    <location>
        <position position="64"/>
    </location>
    <ligand>
        <name>GTP</name>
        <dbReference type="ChEBI" id="CHEBI:37565"/>
    </ligand>
</feature>
<keyword evidence="5 12" id="KW-0547">Nucleotide-binding</keyword>